<sequence>MERISLLHEYPSKEVFFMNFKVCKLTKDMSDDYIDYFEHRAFYDGNIQKGCYCVWHHWTDKHEQERSLMPENERPYCKRDYAKELIENGILNGFVAVYDNQIVGFCNADTKDNYFRLSRETAPYSWNGVDESNKILSIVCFTVEPDMRRIGIAKALLDCACQYAKKNGYDYIEGYPSRGEFSINDCGGPVSMYVNKGFDIIDIPNGLIARKEIQK</sequence>
<dbReference type="PROSITE" id="PS51186">
    <property type="entry name" value="GNAT"/>
    <property type="match status" value="1"/>
</dbReference>
<dbReference type="Gene3D" id="3.40.630.30">
    <property type="match status" value="1"/>
</dbReference>
<evidence type="ECO:0000313" key="3">
    <source>
        <dbReference type="Proteomes" id="UP000284598"/>
    </source>
</evidence>
<feature type="domain" description="N-acetyltransferase" evidence="1">
    <location>
        <begin position="52"/>
        <end position="214"/>
    </location>
</feature>
<accession>A0A413RUR7</accession>
<dbReference type="Pfam" id="PF00583">
    <property type="entry name" value="Acetyltransf_1"/>
    <property type="match status" value="1"/>
</dbReference>
<name>A0A413RUR7_9FIRM</name>
<dbReference type="SUPFAM" id="SSF55729">
    <property type="entry name" value="Acyl-CoA N-acyltransferases (Nat)"/>
    <property type="match status" value="1"/>
</dbReference>
<dbReference type="InterPro" id="IPR000182">
    <property type="entry name" value="GNAT_dom"/>
</dbReference>
<comment type="caution">
    <text evidence="2">The sequence shown here is derived from an EMBL/GenBank/DDBJ whole genome shotgun (WGS) entry which is preliminary data.</text>
</comment>
<reference evidence="2 3" key="1">
    <citation type="submission" date="2018-08" db="EMBL/GenBank/DDBJ databases">
        <title>A genome reference for cultivated species of the human gut microbiota.</title>
        <authorList>
            <person name="Zou Y."/>
            <person name="Xue W."/>
            <person name="Luo G."/>
        </authorList>
    </citation>
    <scope>NUCLEOTIDE SEQUENCE [LARGE SCALE GENOMIC DNA]</scope>
    <source>
        <strain evidence="2 3">AM43-2</strain>
    </source>
</reference>
<protein>
    <submittedName>
        <fullName evidence="2">N-acetyltransferase</fullName>
    </submittedName>
</protein>
<dbReference type="GO" id="GO:0016747">
    <property type="term" value="F:acyltransferase activity, transferring groups other than amino-acyl groups"/>
    <property type="evidence" value="ECO:0007669"/>
    <property type="project" value="InterPro"/>
</dbReference>
<dbReference type="InterPro" id="IPR016181">
    <property type="entry name" value="Acyl_CoA_acyltransferase"/>
</dbReference>
<dbReference type="CDD" id="cd04301">
    <property type="entry name" value="NAT_SF"/>
    <property type="match status" value="1"/>
</dbReference>
<dbReference type="AlphaFoldDB" id="A0A413RUR7"/>
<evidence type="ECO:0000313" key="2">
    <source>
        <dbReference type="EMBL" id="RHA52089.1"/>
    </source>
</evidence>
<keyword evidence="2" id="KW-0808">Transferase</keyword>
<proteinExistence type="predicted"/>
<evidence type="ECO:0000259" key="1">
    <source>
        <dbReference type="PROSITE" id="PS51186"/>
    </source>
</evidence>
<gene>
    <name evidence="2" type="ORF">DW929_11780</name>
</gene>
<organism evidence="2 3">
    <name type="scientific">Eubacterium ventriosum</name>
    <dbReference type="NCBI Taxonomy" id="39496"/>
    <lineage>
        <taxon>Bacteria</taxon>
        <taxon>Bacillati</taxon>
        <taxon>Bacillota</taxon>
        <taxon>Clostridia</taxon>
        <taxon>Eubacteriales</taxon>
        <taxon>Eubacteriaceae</taxon>
        <taxon>Eubacterium</taxon>
    </lineage>
</organism>
<dbReference type="Proteomes" id="UP000284598">
    <property type="component" value="Unassembled WGS sequence"/>
</dbReference>
<dbReference type="EMBL" id="QSFO01000019">
    <property type="protein sequence ID" value="RHA52089.1"/>
    <property type="molecule type" value="Genomic_DNA"/>
</dbReference>